<feature type="region of interest" description="Disordered" evidence="1">
    <location>
        <begin position="1"/>
        <end position="337"/>
    </location>
</feature>
<dbReference type="OMA" id="NNTRNQR"/>
<feature type="compositionally biased region" description="Low complexity" evidence="1">
    <location>
        <begin position="235"/>
        <end position="247"/>
    </location>
</feature>
<dbReference type="EMBL" id="CAJJDP010000083">
    <property type="protein sequence ID" value="CAD8184888.1"/>
    <property type="molecule type" value="Genomic_DNA"/>
</dbReference>
<sequence>MSNNLFNVLNFSDTEEAPEQQQKKSKKNNNNKEQVIPVEQVQKENTKHDNPAPKNKGVPAEPHPKDRQSGTGRGKEQRKEGGGRNNWGNYKDDLKEEKYIAKEKKPQDAPTEEQNEQTTQPVQPPAPEKTLADYYQQRGANVEDVLKKTETKPQVTKQIDEEALKKDKLFVMKTREDEKKQQEQKQKKTRQQQPYRSELNTQAAEYLGFTNQTQEPERKNERRGERRQQDKQEPVQEQQQQQQSETQVQEEKGERKERGDRQDRQDRQDRGPRQNKGYKGDRQDRPQHDRQHRDNNTRDQQRGDKHRKGDDNRQEKRPQQRQQEQGIQLDDKDFPSL</sequence>
<feature type="compositionally biased region" description="Basic and acidic residues" evidence="1">
    <location>
        <begin position="158"/>
        <end position="186"/>
    </location>
</feature>
<feature type="compositionally biased region" description="Polar residues" evidence="1">
    <location>
        <begin position="194"/>
        <end position="214"/>
    </location>
</feature>
<keyword evidence="4" id="KW-1185">Reference proteome</keyword>
<reference evidence="3" key="1">
    <citation type="submission" date="2021-01" db="EMBL/GenBank/DDBJ databases">
        <authorList>
            <consortium name="Genoscope - CEA"/>
            <person name="William W."/>
        </authorList>
    </citation>
    <scope>NUCLEOTIDE SEQUENCE</scope>
</reference>
<dbReference type="InterPro" id="IPR006861">
    <property type="entry name" value="HABP4_PAIRBP1-bd"/>
</dbReference>
<feature type="compositionally biased region" description="Basic and acidic residues" evidence="1">
    <location>
        <begin position="249"/>
        <end position="318"/>
    </location>
</feature>
<feature type="compositionally biased region" description="Basic and acidic residues" evidence="1">
    <location>
        <begin position="62"/>
        <end position="82"/>
    </location>
</feature>
<dbReference type="Proteomes" id="UP000683925">
    <property type="component" value="Unassembled WGS sequence"/>
</dbReference>
<name>A0A8S1W3I2_PAROT</name>
<evidence type="ECO:0000313" key="4">
    <source>
        <dbReference type="Proteomes" id="UP000683925"/>
    </source>
</evidence>
<feature type="compositionally biased region" description="Basic and acidic residues" evidence="1">
    <location>
        <begin position="215"/>
        <end position="234"/>
    </location>
</feature>
<feature type="domain" description="Hyaluronan/mRNA-binding protein" evidence="2">
    <location>
        <begin position="61"/>
        <end position="156"/>
    </location>
</feature>
<accession>A0A8S1W3I2</accession>
<evidence type="ECO:0000259" key="2">
    <source>
        <dbReference type="SMART" id="SM01233"/>
    </source>
</evidence>
<evidence type="ECO:0000313" key="3">
    <source>
        <dbReference type="EMBL" id="CAD8184888.1"/>
    </source>
</evidence>
<gene>
    <name evidence="3" type="ORF">POCTA_138.1.T0840123</name>
</gene>
<protein>
    <recommendedName>
        <fullName evidence="2">Hyaluronan/mRNA-binding protein domain-containing protein</fullName>
    </recommendedName>
</protein>
<organism evidence="3 4">
    <name type="scientific">Paramecium octaurelia</name>
    <dbReference type="NCBI Taxonomy" id="43137"/>
    <lineage>
        <taxon>Eukaryota</taxon>
        <taxon>Sar</taxon>
        <taxon>Alveolata</taxon>
        <taxon>Ciliophora</taxon>
        <taxon>Intramacronucleata</taxon>
        <taxon>Oligohymenophorea</taxon>
        <taxon>Peniculida</taxon>
        <taxon>Parameciidae</taxon>
        <taxon>Paramecium</taxon>
    </lineage>
</organism>
<proteinExistence type="predicted"/>
<dbReference type="SMART" id="SM01233">
    <property type="entry name" value="HABP4_PAI-RBP1"/>
    <property type="match status" value="1"/>
</dbReference>
<feature type="compositionally biased region" description="Basic and acidic residues" evidence="1">
    <location>
        <begin position="41"/>
        <end position="51"/>
    </location>
</feature>
<feature type="compositionally biased region" description="Polar residues" evidence="1">
    <location>
        <begin position="1"/>
        <end position="12"/>
    </location>
</feature>
<feature type="compositionally biased region" description="Basic and acidic residues" evidence="1">
    <location>
        <begin position="90"/>
        <end position="107"/>
    </location>
</feature>
<dbReference type="AlphaFoldDB" id="A0A8S1W3I2"/>
<evidence type="ECO:0000256" key="1">
    <source>
        <dbReference type="SAM" id="MobiDB-lite"/>
    </source>
</evidence>
<comment type="caution">
    <text evidence="3">The sequence shown here is derived from an EMBL/GenBank/DDBJ whole genome shotgun (WGS) entry which is preliminary data.</text>
</comment>
<dbReference type="OrthoDB" id="311729at2759"/>